<dbReference type="Proteomes" id="UP001497623">
    <property type="component" value="Unassembled WGS sequence"/>
</dbReference>
<reference evidence="3 4" key="1">
    <citation type="submission" date="2024-05" db="EMBL/GenBank/DDBJ databases">
        <authorList>
            <person name="Wallberg A."/>
        </authorList>
    </citation>
    <scope>NUCLEOTIDE SEQUENCE [LARGE SCALE GENOMIC DNA]</scope>
</reference>
<protein>
    <submittedName>
        <fullName evidence="3">Uncharacterized protein</fullName>
    </submittedName>
</protein>
<evidence type="ECO:0000313" key="3">
    <source>
        <dbReference type="EMBL" id="CAL4249935.1"/>
    </source>
</evidence>
<name>A0AAV2SVW2_MEGNR</name>
<dbReference type="AlphaFoldDB" id="A0AAV2SVW2"/>
<dbReference type="EMBL" id="CAXKWB010161525">
    <property type="protein sequence ID" value="CAL4249935.1"/>
    <property type="molecule type" value="Genomic_DNA"/>
</dbReference>
<feature type="signal peptide" evidence="2">
    <location>
        <begin position="1"/>
        <end position="19"/>
    </location>
</feature>
<comment type="caution">
    <text evidence="3">The sequence shown here is derived from an EMBL/GenBank/DDBJ whole genome shotgun (WGS) entry which is preliminary data.</text>
</comment>
<proteinExistence type="predicted"/>
<evidence type="ECO:0000256" key="1">
    <source>
        <dbReference type="SAM" id="Phobius"/>
    </source>
</evidence>
<keyword evidence="2" id="KW-0732">Signal</keyword>
<keyword evidence="1" id="KW-1133">Transmembrane helix</keyword>
<sequence length="206" mass="24325">MLHIQFIVASYLILRPAHCNDVGRFKTHGEQSVWHFKTFQYDYLNQLFSDVNKIPRTSELGMFDTIPSIIYPSRLSRSSTSTLKASSRAISNRSFGNIMNWVWAPLNVIFWIAFTPFLILWVAYIGPLSLEILDVLKYLFCDLRTEECRSIPNGWQKVFDWESIKYIKRNYFNIKKNIRNTSKVYSENRIKPDLKNPKPQRKVYLS</sequence>
<accession>A0AAV2SVW2</accession>
<feature type="chain" id="PRO_5043438803" evidence="2">
    <location>
        <begin position="20"/>
        <end position="206"/>
    </location>
</feature>
<keyword evidence="4" id="KW-1185">Reference proteome</keyword>
<evidence type="ECO:0000313" key="4">
    <source>
        <dbReference type="Proteomes" id="UP001497623"/>
    </source>
</evidence>
<feature type="transmembrane region" description="Helical" evidence="1">
    <location>
        <begin position="108"/>
        <end position="130"/>
    </location>
</feature>
<keyword evidence="1" id="KW-0472">Membrane</keyword>
<gene>
    <name evidence="3" type="ORF">MNOR_LOCUS41628</name>
</gene>
<keyword evidence="1" id="KW-0812">Transmembrane</keyword>
<evidence type="ECO:0000256" key="2">
    <source>
        <dbReference type="SAM" id="SignalP"/>
    </source>
</evidence>
<organism evidence="3 4">
    <name type="scientific">Meganyctiphanes norvegica</name>
    <name type="common">Northern krill</name>
    <name type="synonym">Thysanopoda norvegica</name>
    <dbReference type="NCBI Taxonomy" id="48144"/>
    <lineage>
        <taxon>Eukaryota</taxon>
        <taxon>Metazoa</taxon>
        <taxon>Ecdysozoa</taxon>
        <taxon>Arthropoda</taxon>
        <taxon>Crustacea</taxon>
        <taxon>Multicrustacea</taxon>
        <taxon>Malacostraca</taxon>
        <taxon>Eumalacostraca</taxon>
        <taxon>Eucarida</taxon>
        <taxon>Euphausiacea</taxon>
        <taxon>Euphausiidae</taxon>
        <taxon>Meganyctiphanes</taxon>
    </lineage>
</organism>